<feature type="domain" description="Isochorismatase-like" evidence="2">
    <location>
        <begin position="28"/>
        <end position="212"/>
    </location>
</feature>
<dbReference type="InterPro" id="IPR050272">
    <property type="entry name" value="Isochorismatase-like_hydrls"/>
</dbReference>
<reference evidence="4" key="1">
    <citation type="submission" date="2016-10" db="EMBL/GenBank/DDBJ databases">
        <authorList>
            <person name="Varghese N."/>
            <person name="Submissions S."/>
        </authorList>
    </citation>
    <scope>NUCLEOTIDE SEQUENCE [LARGE SCALE GENOMIC DNA]</scope>
    <source>
        <strain evidence="4">DSM 44544</strain>
    </source>
</reference>
<dbReference type="STRING" id="208445.SAMN04489727_2062"/>
<keyword evidence="4" id="KW-1185">Reference proteome</keyword>
<evidence type="ECO:0000313" key="3">
    <source>
        <dbReference type="EMBL" id="SEB47811.1"/>
    </source>
</evidence>
<dbReference type="AlphaFoldDB" id="A0A1H4JNB4"/>
<name>A0A1H4JNB4_9PSEU</name>
<dbReference type="PANTHER" id="PTHR43540">
    <property type="entry name" value="PEROXYUREIDOACRYLATE/UREIDOACRYLATE AMIDOHYDROLASE-RELATED"/>
    <property type="match status" value="1"/>
</dbReference>
<dbReference type="Proteomes" id="UP000199622">
    <property type="component" value="Unassembled WGS sequence"/>
</dbReference>
<dbReference type="InterPro" id="IPR000868">
    <property type="entry name" value="Isochorismatase-like_dom"/>
</dbReference>
<evidence type="ECO:0000259" key="2">
    <source>
        <dbReference type="Pfam" id="PF00857"/>
    </source>
</evidence>
<protein>
    <submittedName>
        <fullName evidence="3">Ureidoacrylate peracid hydrolase</fullName>
    </submittedName>
</protein>
<dbReference type="Pfam" id="PF00857">
    <property type="entry name" value="Isochorismatase"/>
    <property type="match status" value="1"/>
</dbReference>
<organism evidence="3 4">
    <name type="scientific">Amycolatopsis tolypomycina</name>
    <dbReference type="NCBI Taxonomy" id="208445"/>
    <lineage>
        <taxon>Bacteria</taxon>
        <taxon>Bacillati</taxon>
        <taxon>Actinomycetota</taxon>
        <taxon>Actinomycetes</taxon>
        <taxon>Pseudonocardiales</taxon>
        <taxon>Pseudonocardiaceae</taxon>
        <taxon>Amycolatopsis</taxon>
    </lineage>
</organism>
<dbReference type="InterPro" id="IPR036380">
    <property type="entry name" value="Isochorismatase-like_sf"/>
</dbReference>
<proteinExistence type="predicted"/>
<sequence>MYTAVPERTPPAVTPWEATEKRLWMSDTALLMIDMQNSYLADDGVRDALGWPPIWRLAETITACAELLAAARERQAPVIYSRSVGSAAGPLGDNPRFARLMQHRAGRLPQVSAEQQEWKRQIIDAVAPEPGDVVLDKTQASFFDYTELEPLLRNLAVSRLIVAGLQTNVCVEATVRAGLAHNFEVAVPDDAVSTDGPDLHHAALDSMRVLYTEIAPWRELLAPDAPWDRAFTTPDYGRNPHYWTETPSNTER</sequence>
<dbReference type="PANTHER" id="PTHR43540:SF1">
    <property type="entry name" value="ISOCHORISMATASE HYDROLASE"/>
    <property type="match status" value="1"/>
</dbReference>
<evidence type="ECO:0000256" key="1">
    <source>
        <dbReference type="ARBA" id="ARBA00022801"/>
    </source>
</evidence>
<evidence type="ECO:0000313" key="4">
    <source>
        <dbReference type="Proteomes" id="UP000199622"/>
    </source>
</evidence>
<dbReference type="GO" id="GO:0016787">
    <property type="term" value="F:hydrolase activity"/>
    <property type="evidence" value="ECO:0007669"/>
    <property type="project" value="UniProtKB-KW"/>
</dbReference>
<dbReference type="EMBL" id="FNSO01000003">
    <property type="protein sequence ID" value="SEB47811.1"/>
    <property type="molecule type" value="Genomic_DNA"/>
</dbReference>
<gene>
    <name evidence="3" type="ORF">SAMN04489727_2062</name>
</gene>
<keyword evidence="1 3" id="KW-0378">Hydrolase</keyword>
<dbReference type="SUPFAM" id="SSF52499">
    <property type="entry name" value="Isochorismatase-like hydrolases"/>
    <property type="match status" value="1"/>
</dbReference>
<dbReference type="CDD" id="cd00431">
    <property type="entry name" value="cysteine_hydrolases"/>
    <property type="match status" value="1"/>
</dbReference>
<dbReference type="Gene3D" id="3.40.50.850">
    <property type="entry name" value="Isochorismatase-like"/>
    <property type="match status" value="1"/>
</dbReference>
<accession>A0A1H4JNB4</accession>